<gene>
    <name evidence="1" type="ORF">SAMN04488055_0620</name>
</gene>
<protein>
    <recommendedName>
        <fullName evidence="3">HTH domain-containing protein</fullName>
    </recommendedName>
</protein>
<reference evidence="1 2" key="1">
    <citation type="submission" date="2016-11" db="EMBL/GenBank/DDBJ databases">
        <authorList>
            <person name="Jaros S."/>
            <person name="Januszkiewicz K."/>
            <person name="Wedrychowicz H."/>
        </authorList>
    </citation>
    <scope>NUCLEOTIDE SEQUENCE [LARGE SCALE GENOMIC DNA]</scope>
    <source>
        <strain evidence="1 2">DSM 24787</strain>
    </source>
</reference>
<dbReference type="OrthoDB" id="770928at2"/>
<proteinExistence type="predicted"/>
<accession>A0A1N6DCT6</accession>
<evidence type="ECO:0000313" key="2">
    <source>
        <dbReference type="Proteomes" id="UP000185003"/>
    </source>
</evidence>
<dbReference type="RefSeq" id="WP_074237755.1">
    <property type="nucleotide sequence ID" value="NZ_FSRA01000001.1"/>
</dbReference>
<evidence type="ECO:0008006" key="3">
    <source>
        <dbReference type="Google" id="ProtNLM"/>
    </source>
</evidence>
<name>A0A1N6DCT6_9BACT</name>
<dbReference type="EMBL" id="FSRA01000001">
    <property type="protein sequence ID" value="SIN68611.1"/>
    <property type="molecule type" value="Genomic_DNA"/>
</dbReference>
<dbReference type="Proteomes" id="UP000185003">
    <property type="component" value="Unassembled WGS sequence"/>
</dbReference>
<dbReference type="STRING" id="536979.SAMN04488055_0620"/>
<organism evidence="1 2">
    <name type="scientific">Chitinophaga niabensis</name>
    <dbReference type="NCBI Taxonomy" id="536979"/>
    <lineage>
        <taxon>Bacteria</taxon>
        <taxon>Pseudomonadati</taxon>
        <taxon>Bacteroidota</taxon>
        <taxon>Chitinophagia</taxon>
        <taxon>Chitinophagales</taxon>
        <taxon>Chitinophagaceae</taxon>
        <taxon>Chitinophaga</taxon>
    </lineage>
</organism>
<evidence type="ECO:0000313" key="1">
    <source>
        <dbReference type="EMBL" id="SIN68611.1"/>
    </source>
</evidence>
<sequence>MSLQHFERIRSIDHLIRIRGTGSPRQFARRLKISEASLYRILAFMKEAGAPIRYSKERQSYYYSEEGSFLISFIPSQ</sequence>
<keyword evidence="2" id="KW-1185">Reference proteome</keyword>
<dbReference type="SUPFAM" id="SSF46785">
    <property type="entry name" value="Winged helix' DNA-binding domain"/>
    <property type="match status" value="1"/>
</dbReference>
<dbReference type="InterPro" id="IPR036390">
    <property type="entry name" value="WH_DNA-bd_sf"/>
</dbReference>
<dbReference type="AlphaFoldDB" id="A0A1N6DCT6"/>